<proteinExistence type="predicted"/>
<dbReference type="EMBL" id="JALJOQ010000172">
    <property type="protein sequence ID" value="KAK9791806.1"/>
    <property type="molecule type" value="Genomic_DNA"/>
</dbReference>
<protein>
    <recommendedName>
        <fullName evidence="3">NIPSNAP domain-containing protein</fullName>
    </recommendedName>
</protein>
<dbReference type="Proteomes" id="UP001465755">
    <property type="component" value="Unassembled WGS sequence"/>
</dbReference>
<evidence type="ECO:0000313" key="2">
    <source>
        <dbReference type="Proteomes" id="UP001465755"/>
    </source>
</evidence>
<accession>A0AAW1NRQ7</accession>
<sequence>MRFTVVKFKLARTATAEDRRLQIPPQSVPELESGRLAGMFCTLRGQRLARLESVYALHSSYALSEWSFTHRKYHQEASPWWRNIFGSYAEITDGWVVDARPTTGEAPVAPDPQTEPQHATSTPVGFLVAIQVDVTPQQSRRLMTVKMLR</sequence>
<organism evidence="1 2">
    <name type="scientific">Symbiochloris irregularis</name>
    <dbReference type="NCBI Taxonomy" id="706552"/>
    <lineage>
        <taxon>Eukaryota</taxon>
        <taxon>Viridiplantae</taxon>
        <taxon>Chlorophyta</taxon>
        <taxon>core chlorophytes</taxon>
        <taxon>Trebouxiophyceae</taxon>
        <taxon>Trebouxiales</taxon>
        <taxon>Trebouxiaceae</taxon>
        <taxon>Symbiochloris</taxon>
    </lineage>
</organism>
<evidence type="ECO:0000313" key="1">
    <source>
        <dbReference type="EMBL" id="KAK9791806.1"/>
    </source>
</evidence>
<name>A0AAW1NRQ7_9CHLO</name>
<dbReference type="AlphaFoldDB" id="A0AAW1NRQ7"/>
<comment type="caution">
    <text evidence="1">The sequence shown here is derived from an EMBL/GenBank/DDBJ whole genome shotgun (WGS) entry which is preliminary data.</text>
</comment>
<gene>
    <name evidence="1" type="ORF">WJX73_002644</name>
</gene>
<reference evidence="1 2" key="1">
    <citation type="journal article" date="2024" name="Nat. Commun.">
        <title>Phylogenomics reveals the evolutionary origins of lichenization in chlorophyte algae.</title>
        <authorList>
            <person name="Puginier C."/>
            <person name="Libourel C."/>
            <person name="Otte J."/>
            <person name="Skaloud P."/>
            <person name="Haon M."/>
            <person name="Grisel S."/>
            <person name="Petersen M."/>
            <person name="Berrin J.G."/>
            <person name="Delaux P.M."/>
            <person name="Dal Grande F."/>
            <person name="Keller J."/>
        </authorList>
    </citation>
    <scope>NUCLEOTIDE SEQUENCE [LARGE SCALE GENOMIC DNA]</scope>
    <source>
        <strain evidence="1 2">SAG 2036</strain>
    </source>
</reference>
<keyword evidence="2" id="KW-1185">Reference proteome</keyword>
<evidence type="ECO:0008006" key="3">
    <source>
        <dbReference type="Google" id="ProtNLM"/>
    </source>
</evidence>